<keyword evidence="3" id="KW-1185">Reference proteome</keyword>
<protein>
    <submittedName>
        <fullName evidence="2">DUF4177 domain-containing protein</fullName>
    </submittedName>
</protein>
<dbReference type="EMBL" id="CP073100">
    <property type="protein sequence ID" value="QUE51257.1"/>
    <property type="molecule type" value="Genomic_DNA"/>
</dbReference>
<dbReference type="Proteomes" id="UP000676169">
    <property type="component" value="Chromosome"/>
</dbReference>
<keyword evidence="1" id="KW-0732">Signal</keyword>
<name>A0A975IZG0_9BACT</name>
<accession>A0A975IZG0</accession>
<dbReference type="Pfam" id="PF13783">
    <property type="entry name" value="DUF4177"/>
    <property type="match status" value="1"/>
</dbReference>
<organism evidence="2 3">
    <name type="scientific">Luteolibacter ambystomatis</name>
    <dbReference type="NCBI Taxonomy" id="2824561"/>
    <lineage>
        <taxon>Bacteria</taxon>
        <taxon>Pseudomonadati</taxon>
        <taxon>Verrucomicrobiota</taxon>
        <taxon>Verrucomicrobiia</taxon>
        <taxon>Verrucomicrobiales</taxon>
        <taxon>Verrucomicrobiaceae</taxon>
        <taxon>Luteolibacter</taxon>
    </lineage>
</organism>
<reference evidence="2" key="1">
    <citation type="submission" date="2021-04" db="EMBL/GenBank/DDBJ databases">
        <title>Luteolibacter sp. 32A isolated from the skin of an Anderson's salamander (Ambystoma andersonii).</title>
        <authorList>
            <person name="Spergser J."/>
            <person name="Busse H.-J."/>
        </authorList>
    </citation>
    <scope>NUCLEOTIDE SEQUENCE</scope>
    <source>
        <strain evidence="2">32A</strain>
    </source>
</reference>
<proteinExistence type="predicted"/>
<dbReference type="InterPro" id="IPR025234">
    <property type="entry name" value="YjzH-like"/>
</dbReference>
<gene>
    <name evidence="2" type="ORF">KBB96_20680</name>
</gene>
<dbReference type="KEGG" id="lamb:KBB96_20680"/>
<evidence type="ECO:0000256" key="1">
    <source>
        <dbReference type="SAM" id="SignalP"/>
    </source>
</evidence>
<sequence>MKPAYLIFIATCMVGAALVTAQSKTTPPEPASQPRWEYKILYEVLPSNDLSDKTDNLTETQFEKASSKALANHGNEGWELVSVTAHTSGNAESRTYYLKRLGR</sequence>
<dbReference type="AlphaFoldDB" id="A0A975IZG0"/>
<feature type="signal peptide" evidence="1">
    <location>
        <begin position="1"/>
        <end position="21"/>
    </location>
</feature>
<evidence type="ECO:0000313" key="3">
    <source>
        <dbReference type="Proteomes" id="UP000676169"/>
    </source>
</evidence>
<evidence type="ECO:0000313" key="2">
    <source>
        <dbReference type="EMBL" id="QUE51257.1"/>
    </source>
</evidence>
<feature type="chain" id="PRO_5037031489" evidence="1">
    <location>
        <begin position="22"/>
        <end position="103"/>
    </location>
</feature>
<dbReference type="RefSeq" id="WP_211631396.1">
    <property type="nucleotide sequence ID" value="NZ_CP073100.1"/>
</dbReference>